<evidence type="ECO:0000313" key="5">
    <source>
        <dbReference type="EMBL" id="WFP07757.1"/>
    </source>
</evidence>
<dbReference type="Pfam" id="PF00496">
    <property type="entry name" value="SBP_bac_5"/>
    <property type="match status" value="1"/>
</dbReference>
<dbReference type="Proteomes" id="UP001214170">
    <property type="component" value="Chromosome"/>
</dbReference>
<feature type="chain" id="PRO_5045426637" evidence="3">
    <location>
        <begin position="24"/>
        <end position="529"/>
    </location>
</feature>
<keyword evidence="6" id="KW-1185">Reference proteome</keyword>
<dbReference type="Gene3D" id="3.90.76.10">
    <property type="entry name" value="Dipeptide-binding Protein, Domain 1"/>
    <property type="match status" value="1"/>
</dbReference>
<protein>
    <submittedName>
        <fullName evidence="5">ABC transporter substrate-binding protein</fullName>
    </submittedName>
</protein>
<keyword evidence="2 3" id="KW-0732">Signal</keyword>
<evidence type="ECO:0000313" key="6">
    <source>
        <dbReference type="Proteomes" id="UP001214170"/>
    </source>
</evidence>
<feature type="domain" description="Solute-binding protein family 5" evidence="4">
    <location>
        <begin position="69"/>
        <end position="425"/>
    </location>
</feature>
<dbReference type="InterPro" id="IPR039424">
    <property type="entry name" value="SBP_5"/>
</dbReference>
<feature type="signal peptide" evidence="3">
    <location>
        <begin position="1"/>
        <end position="23"/>
    </location>
</feature>
<dbReference type="Gene3D" id="3.10.105.10">
    <property type="entry name" value="Dipeptide-binding Protein, Domain 3"/>
    <property type="match status" value="1"/>
</dbReference>
<evidence type="ECO:0000256" key="2">
    <source>
        <dbReference type="ARBA" id="ARBA00022729"/>
    </source>
</evidence>
<evidence type="ECO:0000256" key="1">
    <source>
        <dbReference type="ARBA" id="ARBA00005695"/>
    </source>
</evidence>
<dbReference type="EMBL" id="CP121261">
    <property type="protein sequence ID" value="WFP07757.1"/>
    <property type="molecule type" value="Genomic_DNA"/>
</dbReference>
<dbReference type="SUPFAM" id="SSF53850">
    <property type="entry name" value="Periplasmic binding protein-like II"/>
    <property type="match status" value="1"/>
</dbReference>
<dbReference type="InterPro" id="IPR000914">
    <property type="entry name" value="SBP_5_dom"/>
</dbReference>
<name>A0ABY8GSI7_9BURK</name>
<gene>
    <name evidence="5" type="ORF">P8T11_26200</name>
</gene>
<accession>A0ABY8GSI7</accession>
<dbReference type="PIRSF" id="PIRSF002741">
    <property type="entry name" value="MppA"/>
    <property type="match status" value="1"/>
</dbReference>
<organism evidence="5 6">
    <name type="scientific">Achromobacter spanius</name>
    <dbReference type="NCBI Taxonomy" id="217203"/>
    <lineage>
        <taxon>Bacteria</taxon>
        <taxon>Pseudomonadati</taxon>
        <taxon>Pseudomonadota</taxon>
        <taxon>Betaproteobacteria</taxon>
        <taxon>Burkholderiales</taxon>
        <taxon>Alcaligenaceae</taxon>
        <taxon>Achromobacter</taxon>
    </lineage>
</organism>
<evidence type="ECO:0000259" key="4">
    <source>
        <dbReference type="Pfam" id="PF00496"/>
    </source>
</evidence>
<dbReference type="RefSeq" id="WP_268079340.1">
    <property type="nucleotide sequence ID" value="NZ_CP106885.1"/>
</dbReference>
<evidence type="ECO:0000256" key="3">
    <source>
        <dbReference type="SAM" id="SignalP"/>
    </source>
</evidence>
<dbReference type="PANTHER" id="PTHR30290:SF38">
    <property type="entry name" value="D,D-DIPEPTIDE-BINDING PERIPLASMIC PROTEIN DDPA-RELATED"/>
    <property type="match status" value="1"/>
</dbReference>
<dbReference type="Gene3D" id="3.40.190.10">
    <property type="entry name" value="Periplasmic binding protein-like II"/>
    <property type="match status" value="1"/>
</dbReference>
<reference evidence="5 6" key="1">
    <citation type="submission" date="2023-03" db="EMBL/GenBank/DDBJ databases">
        <title>Achromobacter spanius LIG8.</title>
        <authorList>
            <person name="Shrestha S."/>
        </authorList>
    </citation>
    <scope>NUCLEOTIDE SEQUENCE [LARGE SCALE GENOMIC DNA]</scope>
    <source>
        <strain evidence="5 6">LIG8</strain>
    </source>
</reference>
<dbReference type="InterPro" id="IPR030678">
    <property type="entry name" value="Peptide/Ni-bd"/>
</dbReference>
<comment type="similarity">
    <text evidence="1">Belongs to the bacterial solute-binding protein 5 family.</text>
</comment>
<sequence length="529" mass="57661">MKIHCLNAAVALALASLAGTAHAQANLPLRISMTADIRSTEPGVNRDSNSDAVVMHIVEGLVAYGEDAEVRPLLAKSVQVSPDGKTYTFTLRDGVTFHNGKPMTSADVLWSWQHYTAANSGWRCASEFDGRGTVKVTGVEAPDARTVIYHLEKPSSLFLASLARIDCGGTGILSKDSVGADGAWIKPIGTGPFELAEWKRGEYIRLTRFAGYANLDGKRDGYTGSKRPLVDEVRFMIVPDDSTAKAALQRGNIDIIEDVSNNDVPVLQGTPNVKVAYAPVMSMTALLLQTKDPALSNVKMRQALAHAIDYKQLAAAVTEGLAQPNNSIVPLVSPYHDATQKLGWDYDPAQAQKLLKESGYKGQALTILTTKRYPQSYNSAVIVQAMLQSVGINAQLSVVEWATQLDRYNAGKYQMMTFPYSARLDAALNYEMVTGDKTKQPRKIWDNAEALKLVEAASVDSDPAKRQASFDQLHRLFLADVPSIPLYNGLDIGAYRDNIKGYQPWAVKKPRAWEVERAAPTAPAQGPPR</sequence>
<dbReference type="PANTHER" id="PTHR30290">
    <property type="entry name" value="PERIPLASMIC BINDING COMPONENT OF ABC TRANSPORTER"/>
    <property type="match status" value="1"/>
</dbReference>
<proteinExistence type="inferred from homology"/>